<reference evidence="1 2" key="2">
    <citation type="journal article" date="2011" name="Stand. Genomic Sci.">
        <title>Complete genome sequence of Staphylothermus hellenicus P8.</title>
        <authorList>
            <person name="Anderson I."/>
            <person name="Wirth R."/>
            <person name="Lucas S."/>
            <person name="Copeland A."/>
            <person name="Lapidus A."/>
            <person name="Cheng J.F."/>
            <person name="Goodwin L."/>
            <person name="Pitluck S."/>
            <person name="Davenport K."/>
            <person name="Detter J.C."/>
            <person name="Han C."/>
            <person name="Tapia R."/>
            <person name="Land M."/>
            <person name="Hauser L."/>
            <person name="Pati A."/>
            <person name="Mikhailova N."/>
            <person name="Woyke T."/>
            <person name="Klenk H.P."/>
            <person name="Kyrpides N."/>
            <person name="Ivanova N."/>
        </authorList>
    </citation>
    <scope>NUCLEOTIDE SEQUENCE [LARGE SCALE GENOMIC DNA]</scope>
    <source>
        <strain evidence="2">DSM 12710 / JCM 10830 / BK20S6-10-b1 / P8</strain>
    </source>
</reference>
<protein>
    <submittedName>
        <fullName evidence="1">Uncharacterized protein</fullName>
    </submittedName>
</protein>
<proteinExistence type="predicted"/>
<evidence type="ECO:0000313" key="2">
    <source>
        <dbReference type="Proteomes" id="UP000002573"/>
    </source>
</evidence>
<dbReference type="HOGENOM" id="CLU_3131014_0_0_2"/>
<gene>
    <name evidence="1" type="ordered locus">Shell_1238</name>
</gene>
<dbReference type="KEGG" id="shc:Shell_1238"/>
<organism evidence="1 2">
    <name type="scientific">Staphylothermus hellenicus (strain DSM 12710 / JCM 10830 / BK20S6-10-b1 / P8)</name>
    <dbReference type="NCBI Taxonomy" id="591019"/>
    <lineage>
        <taxon>Archaea</taxon>
        <taxon>Thermoproteota</taxon>
        <taxon>Thermoprotei</taxon>
        <taxon>Desulfurococcales</taxon>
        <taxon>Desulfurococcaceae</taxon>
        <taxon>Staphylothermus</taxon>
    </lineage>
</organism>
<dbReference type="GeneID" id="58786983"/>
<evidence type="ECO:0000313" key="1">
    <source>
        <dbReference type="EMBL" id="ADI32336.1"/>
    </source>
</evidence>
<dbReference type="Proteomes" id="UP000002573">
    <property type="component" value="Chromosome"/>
</dbReference>
<dbReference type="RefSeq" id="WP_013143534.1">
    <property type="nucleotide sequence ID" value="NC_014205.1"/>
</dbReference>
<reference evidence="2" key="1">
    <citation type="submission" date="2010-05" db="EMBL/GenBank/DDBJ databases">
        <title>Complete sequence of Staphylothermus hellenicus DSM 12710.</title>
        <authorList>
            <consortium name="US DOE Joint Genome Institute"/>
            <person name="Lucas S."/>
            <person name="Copeland A."/>
            <person name="Lapidus A."/>
            <person name="Cheng J.-F."/>
            <person name="Bruce D."/>
            <person name="Goodwin L."/>
            <person name="Pitluck S."/>
            <person name="Davenport K."/>
            <person name="Detter J.C."/>
            <person name="Han C."/>
            <person name="Tapia R."/>
            <person name="Larimer F."/>
            <person name="Land M."/>
            <person name="Hauser L."/>
            <person name="Kyrpides N."/>
            <person name="Mikhailova N."/>
            <person name="Anderson I.J."/>
            <person name="Woyke T."/>
        </authorList>
    </citation>
    <scope>NUCLEOTIDE SEQUENCE [LARGE SCALE GENOMIC DNA]</scope>
    <source>
        <strain evidence="2">DSM 12710 / JCM 10830 / BK20S6-10-b1 / P8</strain>
    </source>
</reference>
<dbReference type="EMBL" id="CP002051">
    <property type="protein sequence ID" value="ADI32336.1"/>
    <property type="molecule type" value="Genomic_DNA"/>
</dbReference>
<accession>D7D990</accession>
<sequence>MARKTTIEVVDEELWAWAQYRAKVLGMKTSQYIFTLIRKDREGKVVWKQ</sequence>
<keyword evidence="2" id="KW-1185">Reference proteome</keyword>
<dbReference type="AlphaFoldDB" id="D7D990"/>
<name>D7D990_STAHD</name>